<evidence type="ECO:0000256" key="1">
    <source>
        <dbReference type="ARBA" id="ARBA00005460"/>
    </source>
</evidence>
<dbReference type="Pfam" id="PF04727">
    <property type="entry name" value="ELMO_CED12"/>
    <property type="match status" value="1"/>
</dbReference>
<evidence type="ECO:0000256" key="8">
    <source>
        <dbReference type="ARBA" id="ARBA00022980"/>
    </source>
</evidence>
<dbReference type="GO" id="GO:0043161">
    <property type="term" value="P:proteasome-mediated ubiquitin-dependent protein catabolic process"/>
    <property type="evidence" value="ECO:0007669"/>
    <property type="project" value="TreeGrafter"/>
</dbReference>
<comment type="similarity">
    <text evidence="2">Belongs to the universal ribosomal protein uS15 family.</text>
</comment>
<comment type="similarity">
    <text evidence="1">Belongs to the proteasome subunit S2 family.</text>
</comment>
<dbReference type="PANTHER" id="PTHR10943:SF1">
    <property type="entry name" value="26S PROTEASOME NON-ATPASE REGULATORY SUBUNIT 2"/>
    <property type="match status" value="1"/>
</dbReference>
<dbReference type="GO" id="GO:0008540">
    <property type="term" value="C:proteasome regulatory particle, base subcomplex"/>
    <property type="evidence" value="ECO:0007669"/>
    <property type="project" value="TreeGrafter"/>
</dbReference>
<dbReference type="GO" id="GO:0003735">
    <property type="term" value="F:structural constituent of ribosome"/>
    <property type="evidence" value="ECO:0007669"/>
    <property type="project" value="InterPro"/>
</dbReference>
<dbReference type="FunFam" id="3.40.50.300:FF:001092">
    <property type="entry name" value="ATP-binding cassette sub-family F member 2"/>
    <property type="match status" value="1"/>
</dbReference>
<dbReference type="InterPro" id="IPR002015">
    <property type="entry name" value="Proteasome/cyclosome_rpt"/>
</dbReference>
<feature type="region of interest" description="Disordered" evidence="10">
    <location>
        <begin position="1767"/>
        <end position="1796"/>
    </location>
</feature>
<dbReference type="PROSITE" id="PS50893">
    <property type="entry name" value="ABC_TRANSPORTER_2"/>
    <property type="match status" value="1"/>
</dbReference>
<dbReference type="Pfam" id="PF00312">
    <property type="entry name" value="Ribosomal_S15"/>
    <property type="match status" value="1"/>
</dbReference>
<evidence type="ECO:0000256" key="3">
    <source>
        <dbReference type="ARBA" id="ARBA00011054"/>
    </source>
</evidence>
<name>A0A7J6PNP0_PEROL</name>
<dbReference type="Gene3D" id="1.10.287.10">
    <property type="entry name" value="S15/NS1, RNA-binding"/>
    <property type="match status" value="1"/>
</dbReference>
<dbReference type="GO" id="GO:0016887">
    <property type="term" value="F:ATP hydrolysis activity"/>
    <property type="evidence" value="ECO:0007669"/>
    <property type="project" value="InterPro"/>
</dbReference>
<dbReference type="InterPro" id="IPR016024">
    <property type="entry name" value="ARM-type_fold"/>
</dbReference>
<keyword evidence="7 13" id="KW-0647">Proteasome</keyword>
<dbReference type="InterPro" id="IPR017871">
    <property type="entry name" value="ABC_transporter-like_CS"/>
</dbReference>
<dbReference type="Pfam" id="PF18051">
    <property type="entry name" value="RPN1_C"/>
    <property type="match status" value="1"/>
</dbReference>
<evidence type="ECO:0000313" key="13">
    <source>
        <dbReference type="EMBL" id="KAF4697774.1"/>
    </source>
</evidence>
<keyword evidence="6" id="KW-0067">ATP-binding</keyword>
<feature type="domain" description="ELMO" evidence="12">
    <location>
        <begin position="545"/>
        <end position="719"/>
    </location>
</feature>
<evidence type="ECO:0000256" key="7">
    <source>
        <dbReference type="ARBA" id="ARBA00022942"/>
    </source>
</evidence>
<evidence type="ECO:0000256" key="5">
    <source>
        <dbReference type="ARBA" id="ARBA00022741"/>
    </source>
</evidence>
<dbReference type="GO" id="GO:0005634">
    <property type="term" value="C:nucleus"/>
    <property type="evidence" value="ECO:0007669"/>
    <property type="project" value="TreeGrafter"/>
</dbReference>
<dbReference type="GO" id="GO:0005524">
    <property type="term" value="F:ATP binding"/>
    <property type="evidence" value="ECO:0007669"/>
    <property type="project" value="UniProtKB-KW"/>
</dbReference>
<dbReference type="InterPro" id="IPR009068">
    <property type="entry name" value="uS15_NS1_RNA-bd_sf"/>
</dbReference>
<keyword evidence="4" id="KW-0677">Repeat</keyword>
<dbReference type="InterPro" id="IPR011989">
    <property type="entry name" value="ARM-like"/>
</dbReference>
<dbReference type="InterPro" id="IPR003593">
    <property type="entry name" value="AAA+_ATPase"/>
</dbReference>
<feature type="compositionally biased region" description="Basic and acidic residues" evidence="10">
    <location>
        <begin position="1085"/>
        <end position="1104"/>
    </location>
</feature>
<keyword evidence="5" id="KW-0547">Nucleotide-binding</keyword>
<evidence type="ECO:0000256" key="6">
    <source>
        <dbReference type="ARBA" id="ARBA00022840"/>
    </source>
</evidence>
<dbReference type="InterPro" id="IPR041433">
    <property type="entry name" value="RPN1_C"/>
</dbReference>
<dbReference type="Gene3D" id="3.40.50.300">
    <property type="entry name" value="P-loop containing nucleotide triphosphate hydrolases"/>
    <property type="match status" value="2"/>
</dbReference>
<dbReference type="InterPro" id="IPR040892">
    <property type="entry name" value="RPN1_N"/>
</dbReference>
<reference evidence="13 14" key="1">
    <citation type="submission" date="2020-04" db="EMBL/GenBank/DDBJ databases">
        <title>Perkinsus olseni comparative genomics.</title>
        <authorList>
            <person name="Bogema D.R."/>
        </authorList>
    </citation>
    <scope>NUCLEOTIDE SEQUENCE [LARGE SCALE GENOMIC DNA]</scope>
    <source>
        <strain evidence="13">00978-12</strain>
    </source>
</reference>
<dbReference type="InterPro" id="IPR003439">
    <property type="entry name" value="ABC_transporter-like_ATP-bd"/>
</dbReference>
<protein>
    <submittedName>
        <fullName evidence="13">26S proteasome non-ATPase regulatory subunit 2</fullName>
    </submittedName>
</protein>
<dbReference type="PANTHER" id="PTHR10943">
    <property type="entry name" value="26S PROTEASOME NON-ATPASE REGULATORY SUBUNIT"/>
    <property type="match status" value="1"/>
</dbReference>
<dbReference type="Pfam" id="PF17781">
    <property type="entry name" value="RPN1_RPN2_N"/>
    <property type="match status" value="2"/>
</dbReference>
<sequence length="2084" mass="229893">MHVEQEIAGDDTPVLQAVLKADKEREWLLEAEQKLLNTEVKEGQTEQPTYMGIDLMEVYERLDELDSENAESRAATILAGLGFDNEAQARPTKEYSGGWRMRIALAQALFMTPDLLLLDEPTNHLDVPALTWLEEFLASWEKTVIIVSHDRGFLNQTTSHTIFLHRKRLWYYGGNYDTFLEGPSGAQGQSGGDGRSTGAKSCAIDAVHSEYCSHWWVVVVIVPSAHHQHRHRFGHGNKKMARQAQSRMKMLSKLQDEAVEVDYDDPYLQLNFPAAAPLPPPCISVLDATFGYTPDRPLYKHLNFGVDCDSRVAIVGPNGAGKSTFLKLLDGSLDPTDGAVRRHSKLSIARFTQHHVDTLDLSVDAVTTMRRMDPEISIENCRKYLGHFGLAGDLALQPIETLSGGQKSRVIFAQIAYKHPHLLLMDEPTNHLDLETIEGLALALNRQVAGLSSLMVADELWVVMPGKKDPSAKTGWRPGKYPATPIRTTFPPLRPQDEFAKKQLIGGGRIKTLREPYAPLTPVEEGLLADLTRSAAVDNALSEDSMSALLLEWWGLVTIGGSAAPDLPRDERWKSVGFQSARPSTDFRTGPHALLCMVQAARAYGPEFREMVAGSDGYGEGASNRFHYPFAATAINVHFMLLHYLRMVDGFSPVTKEGVLASDYERKVFASAMALDGRSLRGPLHSHLHGRAYPLDAHAGVRLFLPMMNSFLFTMPRPLLLRDGSIQAGSGGQLLSQKRGFAKIKLKKKNLFPKNPYLKVKLPPNQGPMPYKYQLPKLEYHRFTGNRAQKCAPIKTLFQISAEKEFLLMRAQRPAGYVYNLSEDDLSAAPAELRQTLSLACASEKQVSKFRRYQLLQKFQRSAFDTGSLPVKIAILTERILNMRATNIVQERNTRAKQAIKMALCRRNRVMKALFTKDFELYKWVVKQLGLRLVRFNYMALKDPSKTVNAIAVDGDKVKWMLQQRLWRHRYRPRNVKHPQTGKLVRYTRHLVKPPPANFGKPVPVRQQISKRWPYGVTPERACSPGIQPNGSRQRLRPAFDFGKMDWSGTPLEGRREVSHCVYSLSCVFELARHTIAMAGGGSGDNKKALHAADEAERAAKERRRVMEEKRRKLEAEKELSEEDQQLKSLLEKQVETITTGSGDVQGAIQAIGEEMRSAASSMTSVPKPLKFLRAHFVPLAAAYEAMPDSEIKKELADVLAVLSTTIPVEKSREKKHEAAPKEAEGSGAADKAEHPGVGHVKKGATLRYRLAGTNKDITKWGMEFMKTISGEISAEYQSRIADGKDVTELITLVDQIVPYNMSHSAETEAVDLLAETDGIEKLPKLVDSVTAPRVCQYLVGLAHFAANTEERRVLLNVTYQIFTEMKDLPNALIIAMRMNNFGRVRETMKAAIDIKEDRSIARQMCYIYARSSGRASGGALQAAEELGLDEDEDSDLISILSNESLSSTYHNLAKDLDVVEAKAPEDVYKTHLEERGRNPATAVIDSAKQNLASTYVNALVNVGFGTDKLMTVEGSQWLYKNKDRGMLAAAASLGSIMLWDVDEGLAQIDKYQWSENINVKAGAMLGFGLASTGVTSDVDPAWALLAEQLDSSEPLVKMAAVMGLGFAYSGSRREDLAENLTPIVVDTEAGSLALSALASVSLALVFVGTGNTDIKDIIMATIQERQELPTFSAESDVFVCFFAVALGILYLQCGSVLPAEGGDKSMPDRSPVEELLEEVEQSVKDEKLRNLCTVVVKSCGYAGSGDVLKVQELMHLLTEKPNIAADATKPVDGSNADGSAAAEDNTPDDDEELGDNAEASAERAARYYQVAGVLGIGLIALGEEIGTEMTVRAMDNILQYCPATIKRGVPLTLAMLFASNPKYTIIDTLSRLSHDADNEVAECAILSMGIVGAGTNNSRLAGLLRQLAAYYANSPNALYATRIAQGMLYCGKGLVSLSPLHSDRYLINPTSLASMLVVLFAGALNIDKTLFGSQYHFMLYYLVPCIYPRMVVTLLDKEDGSEPEPISVPVRVGQAVDTTGIAGKQAKAITGFQTHTTPVLLSCTDRAELATEEYIPVTKVIEGFVIIKKNKDFQPEEQEAPRK</sequence>
<feature type="compositionally biased region" description="Acidic residues" evidence="10">
    <location>
        <begin position="1786"/>
        <end position="1796"/>
    </location>
</feature>
<keyword evidence="9" id="KW-0687">Ribonucleoprotein</keyword>
<feature type="domain" description="ABC transporter" evidence="11">
    <location>
        <begin position="283"/>
        <end position="490"/>
    </location>
</feature>
<dbReference type="SUPFAM" id="SSF47060">
    <property type="entry name" value="S15/NS1 RNA-binding domain"/>
    <property type="match status" value="1"/>
</dbReference>
<evidence type="ECO:0000256" key="10">
    <source>
        <dbReference type="SAM" id="MobiDB-lite"/>
    </source>
</evidence>
<dbReference type="SUPFAM" id="SSF48371">
    <property type="entry name" value="ARM repeat"/>
    <property type="match status" value="1"/>
</dbReference>
<dbReference type="GO" id="GO:0034515">
    <property type="term" value="C:proteasome storage granule"/>
    <property type="evidence" value="ECO:0007669"/>
    <property type="project" value="TreeGrafter"/>
</dbReference>
<organism evidence="13 14">
    <name type="scientific">Perkinsus olseni</name>
    <name type="common">Perkinsus atlanticus</name>
    <dbReference type="NCBI Taxonomy" id="32597"/>
    <lineage>
        <taxon>Eukaryota</taxon>
        <taxon>Sar</taxon>
        <taxon>Alveolata</taxon>
        <taxon>Perkinsozoa</taxon>
        <taxon>Perkinsea</taxon>
        <taxon>Perkinsida</taxon>
        <taxon>Perkinsidae</taxon>
        <taxon>Perkinsus</taxon>
    </lineage>
</organism>
<dbReference type="EMBL" id="JABANP010000001">
    <property type="protein sequence ID" value="KAF4697774.1"/>
    <property type="molecule type" value="Genomic_DNA"/>
</dbReference>
<dbReference type="InterPro" id="IPR006816">
    <property type="entry name" value="ELMO_dom"/>
</dbReference>
<comment type="similarity">
    <text evidence="3">Belongs to the ABC transporter superfamily. ABCF family. EF3 subfamily.</text>
</comment>
<evidence type="ECO:0000256" key="9">
    <source>
        <dbReference type="ARBA" id="ARBA00023274"/>
    </source>
</evidence>
<evidence type="ECO:0000259" key="12">
    <source>
        <dbReference type="PROSITE" id="PS51335"/>
    </source>
</evidence>
<dbReference type="Pfam" id="PF00005">
    <property type="entry name" value="ABC_tran"/>
    <property type="match status" value="2"/>
</dbReference>
<feature type="region of interest" description="Disordered" evidence="10">
    <location>
        <begin position="1210"/>
        <end position="1237"/>
    </location>
</feature>
<evidence type="ECO:0000256" key="4">
    <source>
        <dbReference type="ARBA" id="ARBA00022737"/>
    </source>
</evidence>
<keyword evidence="8" id="KW-0689">Ribosomal protein</keyword>
<feature type="region of interest" description="Disordered" evidence="10">
    <location>
        <begin position="1083"/>
        <end position="1104"/>
    </location>
</feature>
<dbReference type="FunFam" id="3.40.50.300:FF:000011">
    <property type="entry name" value="Putative ABC transporter ATP-binding component"/>
    <property type="match status" value="1"/>
</dbReference>
<dbReference type="Pfam" id="PF01851">
    <property type="entry name" value="PC_rep"/>
    <property type="match status" value="1"/>
</dbReference>
<evidence type="ECO:0000256" key="2">
    <source>
        <dbReference type="ARBA" id="ARBA00008434"/>
    </source>
</evidence>
<dbReference type="InterPro" id="IPR000589">
    <property type="entry name" value="Ribosomal_uS15"/>
</dbReference>
<gene>
    <name evidence="13" type="primary">PSMD2</name>
    <name evidence="13" type="ORF">FOZ60_000118</name>
</gene>
<dbReference type="SUPFAM" id="SSF52540">
    <property type="entry name" value="P-loop containing nucleoside triphosphate hydrolases"/>
    <property type="match status" value="2"/>
</dbReference>
<dbReference type="InterPro" id="IPR027417">
    <property type="entry name" value="P-loop_NTPase"/>
</dbReference>
<dbReference type="GO" id="GO:0005840">
    <property type="term" value="C:ribosome"/>
    <property type="evidence" value="ECO:0007669"/>
    <property type="project" value="UniProtKB-KW"/>
</dbReference>
<dbReference type="Gene3D" id="1.25.10.10">
    <property type="entry name" value="Leucine-rich Repeat Variant"/>
    <property type="match status" value="1"/>
</dbReference>
<accession>A0A7J6PNP0</accession>
<dbReference type="GO" id="GO:0006412">
    <property type="term" value="P:translation"/>
    <property type="evidence" value="ECO:0007669"/>
    <property type="project" value="InterPro"/>
</dbReference>
<dbReference type="Proteomes" id="UP000541610">
    <property type="component" value="Unassembled WGS sequence"/>
</dbReference>
<evidence type="ECO:0000313" key="14">
    <source>
        <dbReference type="Proteomes" id="UP000541610"/>
    </source>
</evidence>
<proteinExistence type="inferred from homology"/>
<comment type="caution">
    <text evidence="13">The sequence shown here is derived from an EMBL/GenBank/DDBJ whole genome shotgun (WGS) entry which is preliminary data.</text>
</comment>
<dbReference type="PROSITE" id="PS51335">
    <property type="entry name" value="ELMO"/>
    <property type="match status" value="1"/>
</dbReference>
<dbReference type="OrthoDB" id="2110130at2759"/>
<dbReference type="PROSITE" id="PS00211">
    <property type="entry name" value="ABC_TRANSPORTER_1"/>
    <property type="match status" value="2"/>
</dbReference>
<dbReference type="SMART" id="SM00382">
    <property type="entry name" value="AAA"/>
    <property type="match status" value="1"/>
</dbReference>
<dbReference type="CDD" id="cd03221">
    <property type="entry name" value="ABCF_EF-3"/>
    <property type="match status" value="2"/>
</dbReference>
<evidence type="ECO:0000259" key="11">
    <source>
        <dbReference type="PROSITE" id="PS50893"/>
    </source>
</evidence>
<dbReference type="SMART" id="SM01387">
    <property type="entry name" value="Ribosomal_S15"/>
    <property type="match status" value="1"/>
</dbReference>
<dbReference type="GO" id="GO:1990904">
    <property type="term" value="C:ribonucleoprotein complex"/>
    <property type="evidence" value="ECO:0007669"/>
    <property type="project" value="UniProtKB-KW"/>
</dbReference>